<evidence type="ECO:0000313" key="4">
    <source>
        <dbReference type="Proteomes" id="UP000037069"/>
    </source>
</evidence>
<accession>A0A0L0BU42</accession>
<evidence type="ECO:0000256" key="1">
    <source>
        <dbReference type="SAM" id="MobiDB-lite"/>
    </source>
</evidence>
<dbReference type="OrthoDB" id="8192989at2759"/>
<proteinExistence type="predicted"/>
<sequence>MCKFTNRLFVFALCCLLGQQMVCVWAKPLHSSSRDDAEDLGALIALSTIMNSQDVHYDQRQKGDENYRIKLDGFFIGLPQEDSSTLLLLTDDLFESIDDDYLSALGKNKPAVNGAPTSSALSSATADSSPAASENNLNLSSNNALNPSNNLPEITAPKKYLEARHGLNSGSRTKSYIAQFLKLLKRGRKH</sequence>
<dbReference type="AlphaFoldDB" id="A0A0L0BU42"/>
<reference evidence="3 4" key="1">
    <citation type="journal article" date="2015" name="Nat. Commun.">
        <title>Lucilia cuprina genome unlocks parasitic fly biology to underpin future interventions.</title>
        <authorList>
            <person name="Anstead C.A."/>
            <person name="Korhonen P.K."/>
            <person name="Young N.D."/>
            <person name="Hall R.S."/>
            <person name="Jex A.R."/>
            <person name="Murali S.C."/>
            <person name="Hughes D.S."/>
            <person name="Lee S.F."/>
            <person name="Perry T."/>
            <person name="Stroehlein A.J."/>
            <person name="Ansell B.R."/>
            <person name="Breugelmans B."/>
            <person name="Hofmann A."/>
            <person name="Qu J."/>
            <person name="Dugan S."/>
            <person name="Lee S.L."/>
            <person name="Chao H."/>
            <person name="Dinh H."/>
            <person name="Han Y."/>
            <person name="Doddapaneni H.V."/>
            <person name="Worley K.C."/>
            <person name="Muzny D.M."/>
            <person name="Ioannidis P."/>
            <person name="Waterhouse R.M."/>
            <person name="Zdobnov E.M."/>
            <person name="James P.J."/>
            <person name="Bagnall N.H."/>
            <person name="Kotze A.C."/>
            <person name="Gibbs R.A."/>
            <person name="Richards S."/>
            <person name="Batterham P."/>
            <person name="Gasser R.B."/>
        </authorList>
    </citation>
    <scope>NUCLEOTIDE SEQUENCE [LARGE SCALE GENOMIC DNA]</scope>
    <source>
        <strain evidence="3 4">LS</strain>
        <tissue evidence="3">Full body</tissue>
    </source>
</reference>
<dbReference type="Proteomes" id="UP000037069">
    <property type="component" value="Unassembled WGS sequence"/>
</dbReference>
<feature type="compositionally biased region" description="Low complexity" evidence="1">
    <location>
        <begin position="115"/>
        <end position="150"/>
    </location>
</feature>
<gene>
    <name evidence="3" type="ORF">FF38_04095</name>
</gene>
<organism evidence="3 4">
    <name type="scientific">Lucilia cuprina</name>
    <name type="common">Green bottle fly</name>
    <name type="synonym">Australian sheep blowfly</name>
    <dbReference type="NCBI Taxonomy" id="7375"/>
    <lineage>
        <taxon>Eukaryota</taxon>
        <taxon>Metazoa</taxon>
        <taxon>Ecdysozoa</taxon>
        <taxon>Arthropoda</taxon>
        <taxon>Hexapoda</taxon>
        <taxon>Insecta</taxon>
        <taxon>Pterygota</taxon>
        <taxon>Neoptera</taxon>
        <taxon>Endopterygota</taxon>
        <taxon>Diptera</taxon>
        <taxon>Brachycera</taxon>
        <taxon>Muscomorpha</taxon>
        <taxon>Oestroidea</taxon>
        <taxon>Calliphoridae</taxon>
        <taxon>Luciliinae</taxon>
        <taxon>Lucilia</taxon>
    </lineage>
</organism>
<keyword evidence="2" id="KW-0732">Signal</keyword>
<feature type="region of interest" description="Disordered" evidence="1">
    <location>
        <begin position="111"/>
        <end position="150"/>
    </location>
</feature>
<protein>
    <submittedName>
        <fullName evidence="3">Uncharacterized protein</fullName>
    </submittedName>
</protein>
<dbReference type="EMBL" id="JRES01001455">
    <property type="protein sequence ID" value="KNC22734.1"/>
    <property type="molecule type" value="Genomic_DNA"/>
</dbReference>
<feature type="chain" id="PRO_5005535206" evidence="2">
    <location>
        <begin position="27"/>
        <end position="190"/>
    </location>
</feature>
<evidence type="ECO:0000256" key="2">
    <source>
        <dbReference type="SAM" id="SignalP"/>
    </source>
</evidence>
<name>A0A0L0BU42_LUCCU</name>
<comment type="caution">
    <text evidence="3">The sequence shown here is derived from an EMBL/GenBank/DDBJ whole genome shotgun (WGS) entry which is preliminary data.</text>
</comment>
<evidence type="ECO:0000313" key="3">
    <source>
        <dbReference type="EMBL" id="KNC22734.1"/>
    </source>
</evidence>
<feature type="signal peptide" evidence="2">
    <location>
        <begin position="1"/>
        <end position="26"/>
    </location>
</feature>
<keyword evidence="4" id="KW-1185">Reference proteome</keyword>